<reference evidence="1 2" key="1">
    <citation type="submission" date="2020-08" db="EMBL/GenBank/DDBJ databases">
        <title>A Genomic Blueprint of the Chicken Gut Microbiome.</title>
        <authorList>
            <person name="Gilroy R."/>
            <person name="Ravi A."/>
            <person name="Getino M."/>
            <person name="Pursley I."/>
            <person name="Horton D.L."/>
            <person name="Alikhan N.-F."/>
            <person name="Baker D."/>
            <person name="Gharbi K."/>
            <person name="Hall N."/>
            <person name="Watson M."/>
            <person name="Adriaenssens E.M."/>
            <person name="Foster-Nyarko E."/>
            <person name="Jarju S."/>
            <person name="Secka A."/>
            <person name="Antonio M."/>
            <person name="Oren A."/>
            <person name="Chaudhuri R."/>
            <person name="La Ragione R.M."/>
            <person name="Hildebrand F."/>
            <person name="Pallen M.J."/>
        </authorList>
    </citation>
    <scope>NUCLEOTIDE SEQUENCE [LARGE SCALE GENOMIC DNA]</scope>
    <source>
        <strain evidence="1 2">Sa2BUA9</strain>
    </source>
</reference>
<sequence length="256" mass="30051">MKHIVFYSGGIGSWMTAKRVVEQHGKENVILLFTDTLIEDEDLYRFIDETVEELGTEYVRIEDGRTPWEVFKDVRWLGNSRLAQCSHHLKQKTADKWIKDNFKPDECILYLGIDWTEEHRIIKPVENWAPYKVEFPMCEEPLMTKDEMLQELNNLGISTPRLYDLGFSHNNCGGMCVKGGQGHFLNLLRHFPDRFEWMENYEKEMQDYLGQEVTILKRSVNGNRENLSLQKLREEYETGSQQLDFFDMGGCGCFIS</sequence>
<organism evidence="1 2">
    <name type="scientific">Psychrobacillus faecigallinarum</name>
    <dbReference type="NCBI Taxonomy" id="2762235"/>
    <lineage>
        <taxon>Bacteria</taxon>
        <taxon>Bacillati</taxon>
        <taxon>Bacillota</taxon>
        <taxon>Bacilli</taxon>
        <taxon>Bacillales</taxon>
        <taxon>Bacillaceae</taxon>
        <taxon>Psychrobacillus</taxon>
    </lineage>
</organism>
<evidence type="ECO:0008006" key="3">
    <source>
        <dbReference type="Google" id="ProtNLM"/>
    </source>
</evidence>
<dbReference type="InterPro" id="IPR014729">
    <property type="entry name" value="Rossmann-like_a/b/a_fold"/>
</dbReference>
<dbReference type="Gene3D" id="3.40.50.620">
    <property type="entry name" value="HUPs"/>
    <property type="match status" value="1"/>
</dbReference>
<dbReference type="CDD" id="cd01986">
    <property type="entry name" value="AANH-like"/>
    <property type="match status" value="1"/>
</dbReference>
<evidence type="ECO:0000313" key="1">
    <source>
        <dbReference type="EMBL" id="MBD7944735.1"/>
    </source>
</evidence>
<comment type="caution">
    <text evidence="1">The sequence shown here is derived from an EMBL/GenBank/DDBJ whole genome shotgun (WGS) entry which is preliminary data.</text>
</comment>
<evidence type="ECO:0000313" key="2">
    <source>
        <dbReference type="Proteomes" id="UP000640786"/>
    </source>
</evidence>
<accession>A0ABR8RAL7</accession>
<protein>
    <recommendedName>
        <fullName evidence="3">Phosphoadenosine phosphosulphate reductase domain-containing protein</fullName>
    </recommendedName>
</protein>
<gene>
    <name evidence="1" type="ORF">H9650_11470</name>
</gene>
<proteinExistence type="predicted"/>
<dbReference type="RefSeq" id="WP_191697268.1">
    <property type="nucleotide sequence ID" value="NZ_JACSQO010000005.1"/>
</dbReference>
<keyword evidence="2" id="KW-1185">Reference proteome</keyword>
<dbReference type="SUPFAM" id="SSF52402">
    <property type="entry name" value="Adenine nucleotide alpha hydrolases-like"/>
    <property type="match status" value="1"/>
</dbReference>
<dbReference type="EMBL" id="JACSQO010000005">
    <property type="protein sequence ID" value="MBD7944735.1"/>
    <property type="molecule type" value="Genomic_DNA"/>
</dbReference>
<dbReference type="Proteomes" id="UP000640786">
    <property type="component" value="Unassembled WGS sequence"/>
</dbReference>
<name>A0ABR8RAL7_9BACI</name>